<organism evidence="3 4">
    <name type="scientific">Herrania umbratica</name>
    <dbReference type="NCBI Taxonomy" id="108875"/>
    <lineage>
        <taxon>Eukaryota</taxon>
        <taxon>Viridiplantae</taxon>
        <taxon>Streptophyta</taxon>
        <taxon>Embryophyta</taxon>
        <taxon>Tracheophyta</taxon>
        <taxon>Spermatophyta</taxon>
        <taxon>Magnoliopsida</taxon>
        <taxon>eudicotyledons</taxon>
        <taxon>Gunneridae</taxon>
        <taxon>Pentapetalae</taxon>
        <taxon>rosids</taxon>
        <taxon>malvids</taxon>
        <taxon>Malvales</taxon>
        <taxon>Malvaceae</taxon>
        <taxon>Byttnerioideae</taxon>
        <taxon>Herrania</taxon>
    </lineage>
</organism>
<feature type="domain" description="Pre-mRNA-splicing factor Syf1/CRNKL1-like C-terminal HAT-repeats" evidence="2">
    <location>
        <begin position="2"/>
        <end position="138"/>
    </location>
</feature>
<reference evidence="4" key="1">
    <citation type="submission" date="2025-08" db="UniProtKB">
        <authorList>
            <consortium name="RefSeq"/>
        </authorList>
    </citation>
    <scope>IDENTIFICATION</scope>
    <source>
        <tissue evidence="4">Leaf</tissue>
    </source>
</reference>
<dbReference type="InterPro" id="IPR045075">
    <property type="entry name" value="Syf1-like"/>
</dbReference>
<protein>
    <submittedName>
        <fullName evidence="4">Pre-mRNA-splicing factor syf1-like</fullName>
    </submittedName>
</protein>
<dbReference type="InterPro" id="IPR055430">
    <property type="entry name" value="HAT_Syf1_CNRKL1_C"/>
</dbReference>
<dbReference type="SUPFAM" id="SSF48452">
    <property type="entry name" value="TPR-like"/>
    <property type="match status" value="1"/>
</dbReference>
<dbReference type="GO" id="GO:0000974">
    <property type="term" value="C:Prp19 complex"/>
    <property type="evidence" value="ECO:0007669"/>
    <property type="project" value="TreeGrafter"/>
</dbReference>
<proteinExistence type="predicted"/>
<dbReference type="Pfam" id="PF23231">
    <property type="entry name" value="HAT_Syf1_CNRKL1_C"/>
    <property type="match status" value="1"/>
</dbReference>
<dbReference type="Gene3D" id="1.25.40.10">
    <property type="entry name" value="Tetratricopeptide repeat domain"/>
    <property type="match status" value="1"/>
</dbReference>
<dbReference type="Proteomes" id="UP000504621">
    <property type="component" value="Unplaced"/>
</dbReference>
<dbReference type="RefSeq" id="XP_021294744.1">
    <property type="nucleotide sequence ID" value="XM_021439069.1"/>
</dbReference>
<accession>A0A6J1B893</accession>
<dbReference type="InterPro" id="IPR011990">
    <property type="entry name" value="TPR-like_helical_dom_sf"/>
</dbReference>
<sequence length="143" mass="16177">MAPADAVNPLYVQFAKLEEDYGLAKRAMEVYDQATKAVPNHEKLGLYEIHIARAAEIFGVPKIREIYEQAIESGLPDKDTKTMCLKYAGSVKSLGEIDRARGIYVFASQFAEPCPDADFWDEWRGFEVQHGNEYTSTECFCKL</sequence>
<dbReference type="GO" id="GO:0071014">
    <property type="term" value="C:post-mRNA release spliceosomal complex"/>
    <property type="evidence" value="ECO:0007669"/>
    <property type="project" value="TreeGrafter"/>
</dbReference>
<dbReference type="PANTHER" id="PTHR11246:SF5">
    <property type="entry name" value="PRE-MRNA-SPLICING FACTOR SYF1"/>
    <property type="match status" value="1"/>
</dbReference>
<evidence type="ECO:0000313" key="3">
    <source>
        <dbReference type="Proteomes" id="UP000504621"/>
    </source>
</evidence>
<dbReference type="PANTHER" id="PTHR11246">
    <property type="entry name" value="PRE-MRNA SPLICING FACTOR"/>
    <property type="match status" value="1"/>
</dbReference>
<dbReference type="AlphaFoldDB" id="A0A6J1B893"/>
<dbReference type="GO" id="GO:0000349">
    <property type="term" value="P:generation of catalytic spliceosome for first transesterification step"/>
    <property type="evidence" value="ECO:0007669"/>
    <property type="project" value="TreeGrafter"/>
</dbReference>
<keyword evidence="3" id="KW-1185">Reference proteome</keyword>
<evidence type="ECO:0000256" key="1">
    <source>
        <dbReference type="ARBA" id="ARBA00022737"/>
    </source>
</evidence>
<name>A0A6J1B893_9ROSI</name>
<keyword evidence="1" id="KW-0677">Repeat</keyword>
<evidence type="ECO:0000259" key="2">
    <source>
        <dbReference type="Pfam" id="PF23231"/>
    </source>
</evidence>
<evidence type="ECO:0000313" key="4">
    <source>
        <dbReference type="RefSeq" id="XP_021294744.1"/>
    </source>
</evidence>
<gene>
    <name evidence="4" type="primary">LOC110424494</name>
</gene>
<dbReference type="GeneID" id="110424494"/>
<dbReference type="GO" id="GO:0071007">
    <property type="term" value="C:U2-type catalytic step 2 spliceosome"/>
    <property type="evidence" value="ECO:0007669"/>
    <property type="project" value="TreeGrafter"/>
</dbReference>
<dbReference type="OrthoDB" id="977758at2759"/>